<dbReference type="Proteomes" id="UP000233766">
    <property type="component" value="Unassembled WGS sequence"/>
</dbReference>
<dbReference type="InterPro" id="IPR016162">
    <property type="entry name" value="Ald_DH_N"/>
</dbReference>
<dbReference type="CDD" id="cd07099">
    <property type="entry name" value="ALDH_DDALDH"/>
    <property type="match status" value="1"/>
</dbReference>
<dbReference type="Gene3D" id="3.40.309.10">
    <property type="entry name" value="Aldehyde Dehydrogenase, Chain A, domain 2"/>
    <property type="match status" value="1"/>
</dbReference>
<keyword evidence="9" id="KW-1185">Reference proteome</keyword>
<dbReference type="Gene3D" id="3.40.605.10">
    <property type="entry name" value="Aldehyde Dehydrogenase, Chain A, domain 1"/>
    <property type="match status" value="1"/>
</dbReference>
<dbReference type="AlphaFoldDB" id="A0A2N3WXD5"/>
<dbReference type="PANTHER" id="PTHR11699">
    <property type="entry name" value="ALDEHYDE DEHYDROGENASE-RELATED"/>
    <property type="match status" value="1"/>
</dbReference>
<sequence length="490" mass="51993">MTTSLSFDVHSPATGALVGSYPSHDESAVEAAVERAHGAATWWRTVGFDERARRLDRWRTEITRGRDELARLMSQEMGKPHSDAALEIVMALEHLKWAAHNAKDVLGPRSVAPSLLTVNQSCRVEYRPFGVVGVIGPWNYPVFTPLGSISFALAAGNAVVFKPSEYTPGVGVWLAEAFARAVPEQPVLQVITGGGETGTALCRSRVGKIGFTGSTETGKRVMAACAQRLTPVLMECGGKDALVVDADADLGAAADAALWGGMANAGQTCLGVERVYVHTDVYDTFLTELLDRARDLRAGPGPAKIGPITMPKQLAVIHRHIEDALARGGRALLGGLDAIDGQFVQPTILVDVPHDAAAVTEETFGPTLVVTRVASMDEAIERVNDSEYGLGATVFARRDGDAIADRIEAGATSINAFVAHATIPALPLGGVGASGFGRVHGPDGLREFTYAKATTRQRFTSPLALTTFTRSARIDTVVDRLVSVLHGRIG</sequence>
<dbReference type="InterPro" id="IPR012394">
    <property type="entry name" value="Aldehyde_DH_NAD(P)"/>
</dbReference>
<evidence type="ECO:0000313" key="8">
    <source>
        <dbReference type="EMBL" id="PKV98514.1"/>
    </source>
</evidence>
<dbReference type="EMBL" id="PJMW01000001">
    <property type="protein sequence ID" value="PKV98514.1"/>
    <property type="molecule type" value="Genomic_DNA"/>
</dbReference>
<dbReference type="OrthoDB" id="6882680at2"/>
<comment type="similarity">
    <text evidence="1 3 6">Belongs to the aldehyde dehydrogenase family.</text>
</comment>
<evidence type="ECO:0000259" key="7">
    <source>
        <dbReference type="Pfam" id="PF00171"/>
    </source>
</evidence>
<evidence type="ECO:0000256" key="2">
    <source>
        <dbReference type="ARBA" id="ARBA00023002"/>
    </source>
</evidence>
<dbReference type="Pfam" id="PF00171">
    <property type="entry name" value="Aldedh"/>
    <property type="match status" value="1"/>
</dbReference>
<evidence type="ECO:0000256" key="5">
    <source>
        <dbReference type="PROSITE-ProRule" id="PRU10007"/>
    </source>
</evidence>
<evidence type="ECO:0000313" key="9">
    <source>
        <dbReference type="Proteomes" id="UP000233766"/>
    </source>
</evidence>
<dbReference type="PIRSF" id="PIRSF036492">
    <property type="entry name" value="ALDH"/>
    <property type="match status" value="1"/>
</dbReference>
<dbReference type="InterPro" id="IPR016163">
    <property type="entry name" value="Ald_DH_C"/>
</dbReference>
<feature type="active site" evidence="4 5">
    <location>
        <position position="235"/>
    </location>
</feature>
<dbReference type="InterPro" id="IPR015590">
    <property type="entry name" value="Aldehyde_DH_dom"/>
</dbReference>
<comment type="caution">
    <text evidence="8">The sequence shown here is derived from an EMBL/GenBank/DDBJ whole genome shotgun (WGS) entry which is preliminary data.</text>
</comment>
<keyword evidence="2 3" id="KW-0560">Oxidoreductase</keyword>
<dbReference type="GO" id="GO:0016620">
    <property type="term" value="F:oxidoreductase activity, acting on the aldehyde or oxo group of donors, NAD or NADP as acceptor"/>
    <property type="evidence" value="ECO:0007669"/>
    <property type="project" value="InterPro"/>
</dbReference>
<name>A0A2N3WXD5_9NOCA</name>
<dbReference type="InterPro" id="IPR029510">
    <property type="entry name" value="Ald_DH_CS_GLU"/>
</dbReference>
<proteinExistence type="inferred from homology"/>
<evidence type="ECO:0000256" key="1">
    <source>
        <dbReference type="ARBA" id="ARBA00009986"/>
    </source>
</evidence>
<dbReference type="InterPro" id="IPR016161">
    <property type="entry name" value="Ald_DH/histidinol_DH"/>
</dbReference>
<dbReference type="GO" id="GO:0006081">
    <property type="term" value="P:aldehyde metabolic process"/>
    <property type="evidence" value="ECO:0007669"/>
    <property type="project" value="InterPro"/>
</dbReference>
<organism evidence="8 9">
    <name type="scientific">Nocardia fluminea</name>
    <dbReference type="NCBI Taxonomy" id="134984"/>
    <lineage>
        <taxon>Bacteria</taxon>
        <taxon>Bacillati</taxon>
        <taxon>Actinomycetota</taxon>
        <taxon>Actinomycetes</taxon>
        <taxon>Mycobacteriales</taxon>
        <taxon>Nocardiaceae</taxon>
        <taxon>Nocardia</taxon>
    </lineage>
</organism>
<evidence type="ECO:0000256" key="4">
    <source>
        <dbReference type="PIRSR" id="PIRSR036492-1"/>
    </source>
</evidence>
<reference evidence="8 9" key="1">
    <citation type="submission" date="2017-12" db="EMBL/GenBank/DDBJ databases">
        <title>Sequencing the genomes of 1000 Actinobacteria strains.</title>
        <authorList>
            <person name="Klenk H.-P."/>
        </authorList>
    </citation>
    <scope>NUCLEOTIDE SEQUENCE [LARGE SCALE GENOMIC DNA]</scope>
    <source>
        <strain evidence="8 9">DSM 44489</strain>
    </source>
</reference>
<dbReference type="PROSITE" id="PS00687">
    <property type="entry name" value="ALDEHYDE_DEHYDR_GLU"/>
    <property type="match status" value="1"/>
</dbReference>
<accession>A0A2N3WXD5</accession>
<feature type="domain" description="Aldehyde dehydrogenase" evidence="7">
    <location>
        <begin position="6"/>
        <end position="453"/>
    </location>
</feature>
<evidence type="ECO:0000256" key="3">
    <source>
        <dbReference type="PIRNR" id="PIRNR036492"/>
    </source>
</evidence>
<protein>
    <recommendedName>
        <fullName evidence="3">Aldehyde dehydrogenase</fullName>
    </recommendedName>
</protein>
<feature type="active site" evidence="4">
    <location>
        <position position="269"/>
    </location>
</feature>
<evidence type="ECO:0000256" key="6">
    <source>
        <dbReference type="RuleBase" id="RU003345"/>
    </source>
</evidence>
<gene>
    <name evidence="8" type="ORF">ATK86_0534</name>
</gene>
<dbReference type="SUPFAM" id="SSF53720">
    <property type="entry name" value="ALDH-like"/>
    <property type="match status" value="1"/>
</dbReference>